<protein>
    <submittedName>
        <fullName evidence="2">ScyD/ScyE family protein</fullName>
    </submittedName>
</protein>
<dbReference type="InterPro" id="IPR011042">
    <property type="entry name" value="6-blade_b-propeller_TolB-like"/>
</dbReference>
<accession>A0AAU7WA27</accession>
<dbReference type="SUPFAM" id="SSF63829">
    <property type="entry name" value="Calcium-dependent phosphotriesterase"/>
    <property type="match status" value="1"/>
</dbReference>
<dbReference type="EMBL" id="CP158374">
    <property type="protein sequence ID" value="XBX83270.1"/>
    <property type="molecule type" value="Genomic_DNA"/>
</dbReference>
<dbReference type="Gene3D" id="2.120.10.30">
    <property type="entry name" value="TolB, C-terminal domain"/>
    <property type="match status" value="1"/>
</dbReference>
<evidence type="ECO:0000256" key="1">
    <source>
        <dbReference type="SAM" id="SignalP"/>
    </source>
</evidence>
<reference evidence="2" key="1">
    <citation type="submission" date="2024-05" db="EMBL/GenBank/DDBJ databases">
        <authorList>
            <person name="Yu L."/>
        </authorList>
    </citation>
    <scope>NUCLEOTIDE SEQUENCE</scope>
    <source>
        <strain evidence="2">G08B096</strain>
    </source>
</reference>
<proteinExistence type="predicted"/>
<dbReference type="NCBIfam" id="NF033206">
    <property type="entry name" value="ScyE_fam"/>
    <property type="match status" value="1"/>
</dbReference>
<evidence type="ECO:0000313" key="2">
    <source>
        <dbReference type="EMBL" id="XBX83270.1"/>
    </source>
</evidence>
<feature type="signal peptide" evidence="1">
    <location>
        <begin position="1"/>
        <end position="27"/>
    </location>
</feature>
<gene>
    <name evidence="2" type="ORF">ABIQ69_04960</name>
</gene>
<feature type="chain" id="PRO_5043571581" evidence="1">
    <location>
        <begin position="28"/>
        <end position="367"/>
    </location>
</feature>
<keyword evidence="1" id="KW-0732">Signal</keyword>
<dbReference type="AlphaFoldDB" id="A0AAU7WA27"/>
<sequence length="367" mass="36072">MTHRTLATAAAAAAAIALIAAATPAAAAPSIGTPEVRATGLAGPLGLAVDGSGRAVVTQHFGPGTLSLVDKRGAVTELAFAPADELSAPAAAGGAVVYAQTSPDHTQSDLYELSDGTTTWLGDLAAAEAELNPDGGQTYGFPDLPADCLDDFTAEHPPAAYPGLLDVHPYGSAIAGDTVYVADAGANAVWAVTDGVVSVAAVLPPSEPITATAELAGAFGYPACVAGEQFVPEAVPTDVEVAPDGRLLVTLLPGGPEDPSLGARGSLVAVDLGSGAVTTLATGLAGATNLAIAPNGDVYVAELFGGDGTGRVSVVRAGSGVAAPVIDLPSPGAVSIRAESLYVTTNVFADGELTVVPLKGAAHSRGR</sequence>
<dbReference type="RefSeq" id="WP_350349274.1">
    <property type="nucleotide sequence ID" value="NZ_CP158374.1"/>
</dbReference>
<name>A0AAU7WA27_9MICO</name>
<organism evidence="2">
    <name type="scientific">Agromyces sp. G08B096</name>
    <dbReference type="NCBI Taxonomy" id="3156399"/>
    <lineage>
        <taxon>Bacteria</taxon>
        <taxon>Bacillati</taxon>
        <taxon>Actinomycetota</taxon>
        <taxon>Actinomycetes</taxon>
        <taxon>Micrococcales</taxon>
        <taxon>Microbacteriaceae</taxon>
        <taxon>Agromyces</taxon>
    </lineage>
</organism>
<dbReference type="InterPro" id="IPR048031">
    <property type="entry name" value="ScyD/ScyE-like"/>
</dbReference>